<dbReference type="InterPro" id="IPR012373">
    <property type="entry name" value="Ferrdict_sens_TM"/>
</dbReference>
<dbReference type="Pfam" id="PF04773">
    <property type="entry name" value="FecR"/>
    <property type="match status" value="1"/>
</dbReference>
<evidence type="ECO:0000313" key="4">
    <source>
        <dbReference type="EMBL" id="QFZ81366.1"/>
    </source>
</evidence>
<dbReference type="InterPro" id="IPR032623">
    <property type="entry name" value="FecR_N"/>
</dbReference>
<dbReference type="InterPro" id="IPR006860">
    <property type="entry name" value="FecR"/>
</dbReference>
<dbReference type="Gene3D" id="2.60.120.1440">
    <property type="match status" value="1"/>
</dbReference>
<evidence type="ECO:0000259" key="3">
    <source>
        <dbReference type="Pfam" id="PF16220"/>
    </source>
</evidence>
<keyword evidence="1" id="KW-0812">Transmembrane</keyword>
<keyword evidence="1" id="KW-0472">Membrane</keyword>
<dbReference type="GO" id="GO:0016989">
    <property type="term" value="F:sigma factor antagonist activity"/>
    <property type="evidence" value="ECO:0007669"/>
    <property type="project" value="TreeGrafter"/>
</dbReference>
<dbReference type="PANTHER" id="PTHR30273:SF2">
    <property type="entry name" value="PROTEIN FECR"/>
    <property type="match status" value="1"/>
</dbReference>
<gene>
    <name evidence="4" type="ORF">GFK26_00515</name>
</gene>
<feature type="transmembrane region" description="Helical" evidence="1">
    <location>
        <begin position="99"/>
        <end position="119"/>
    </location>
</feature>
<proteinExistence type="predicted"/>
<keyword evidence="1" id="KW-1133">Transmembrane helix</keyword>
<reference evidence="4 5" key="1">
    <citation type="submission" date="2019-10" db="EMBL/GenBank/DDBJ databases">
        <title>Complete genome sequence of Variovorax paradoxus 5C-2.</title>
        <authorList>
            <person name="Gogoleva N.E."/>
            <person name="Balkin A.S."/>
        </authorList>
    </citation>
    <scope>NUCLEOTIDE SEQUENCE [LARGE SCALE GENOMIC DNA]</scope>
    <source>
        <strain evidence="4 5">5C-2</strain>
    </source>
</reference>
<evidence type="ECO:0000259" key="2">
    <source>
        <dbReference type="Pfam" id="PF04773"/>
    </source>
</evidence>
<accession>A0A5Q0LW15</accession>
<protein>
    <submittedName>
        <fullName evidence="4">DUF4880 domain-containing protein</fullName>
    </submittedName>
</protein>
<dbReference type="EMBL" id="CP045644">
    <property type="protein sequence ID" value="QFZ81366.1"/>
    <property type="molecule type" value="Genomic_DNA"/>
</dbReference>
<feature type="domain" description="FecR protein" evidence="2">
    <location>
        <begin position="135"/>
        <end position="229"/>
    </location>
</feature>
<dbReference type="PANTHER" id="PTHR30273">
    <property type="entry name" value="PERIPLASMIC SIGNAL SENSOR AND SIGMA FACTOR ACTIVATOR FECR-RELATED"/>
    <property type="match status" value="1"/>
</dbReference>
<dbReference type="PIRSF" id="PIRSF018266">
    <property type="entry name" value="FecR"/>
    <property type="match status" value="1"/>
</dbReference>
<evidence type="ECO:0000313" key="5">
    <source>
        <dbReference type="Proteomes" id="UP000326780"/>
    </source>
</evidence>
<evidence type="ECO:0000256" key="1">
    <source>
        <dbReference type="SAM" id="Phobius"/>
    </source>
</evidence>
<sequence>MMHDPLMATADDPALGPDTTRHEAWEWLRLFHSGAVKPQDAQRFKHWLARSPAHAAVFREAKAQWAVLGPASAAVLRTNAEAAAFHARHRTRPVLARRGFLGAAAGAAAMAGVAGVAVFHPPAGLWPAPAAWGADYRTATGEQLEVGLTERVQVTLNTQTRIRRRTVDGRTTGVDLLEGEAAFDLSSGSGARPFGVVAGAGRSLAESGRFEVRYLDAKVCVTCIEGAVRVEHPAGARELRARQQTVYDGTSVSSVALVGAANLSAWRKGELVFTQARLSDVLDEINRYRRGRVVLMNTAARSRLVTGSFYIASLDLALAQLQHAFDLDARSLPGGLTVLS</sequence>
<dbReference type="Pfam" id="PF16220">
    <property type="entry name" value="DUF4880"/>
    <property type="match status" value="1"/>
</dbReference>
<dbReference type="Gene3D" id="3.55.50.30">
    <property type="match status" value="1"/>
</dbReference>
<dbReference type="AlphaFoldDB" id="A0A5Q0LW15"/>
<feature type="domain" description="FecR N-terminal" evidence="3">
    <location>
        <begin position="23"/>
        <end position="62"/>
    </location>
</feature>
<dbReference type="Proteomes" id="UP000326780">
    <property type="component" value="Chromosome"/>
</dbReference>
<organism evidence="4 5">
    <name type="scientific">Variovorax paradoxus</name>
    <dbReference type="NCBI Taxonomy" id="34073"/>
    <lineage>
        <taxon>Bacteria</taxon>
        <taxon>Pseudomonadati</taxon>
        <taxon>Pseudomonadota</taxon>
        <taxon>Betaproteobacteria</taxon>
        <taxon>Burkholderiales</taxon>
        <taxon>Comamonadaceae</taxon>
        <taxon>Variovorax</taxon>
    </lineage>
</organism>
<name>A0A5Q0LW15_VARPD</name>